<reference evidence="2 3" key="1">
    <citation type="submission" date="2018-02" db="EMBL/GenBank/DDBJ databases">
        <title>Draft genome sequences of Elsinoe sp., causing black scab on jojoba.</title>
        <authorList>
            <person name="Stodart B."/>
            <person name="Jeffress S."/>
            <person name="Ash G."/>
            <person name="Arun Chinnappa K."/>
        </authorList>
    </citation>
    <scope>NUCLEOTIDE SEQUENCE [LARGE SCALE GENOMIC DNA]</scope>
    <source>
        <strain evidence="2 3">Hillstone_2</strain>
    </source>
</reference>
<comment type="caution">
    <text evidence="2">The sequence shown here is derived from an EMBL/GenBank/DDBJ whole genome shotgun (WGS) entry which is preliminary data.</text>
</comment>
<dbReference type="Proteomes" id="UP000308133">
    <property type="component" value="Unassembled WGS sequence"/>
</dbReference>
<proteinExistence type="predicted"/>
<name>A0A4U7AX49_9PEZI</name>
<dbReference type="EMBL" id="PTQR01000110">
    <property type="protein sequence ID" value="TKX19657.1"/>
    <property type="molecule type" value="Genomic_DNA"/>
</dbReference>
<dbReference type="AlphaFoldDB" id="A0A4U7AX49"/>
<organism evidence="2 3">
    <name type="scientific">Elsinoe australis</name>
    <dbReference type="NCBI Taxonomy" id="40998"/>
    <lineage>
        <taxon>Eukaryota</taxon>
        <taxon>Fungi</taxon>
        <taxon>Dikarya</taxon>
        <taxon>Ascomycota</taxon>
        <taxon>Pezizomycotina</taxon>
        <taxon>Dothideomycetes</taxon>
        <taxon>Dothideomycetidae</taxon>
        <taxon>Myriangiales</taxon>
        <taxon>Elsinoaceae</taxon>
        <taxon>Elsinoe</taxon>
    </lineage>
</organism>
<sequence length="56" mass="6246">MSSITTRMFAASAPPLSVETISEEDDPRGLRGHFSHPLAVDVETVDKEEEEEEEDQ</sequence>
<feature type="region of interest" description="Disordered" evidence="1">
    <location>
        <begin position="22"/>
        <end position="56"/>
    </location>
</feature>
<evidence type="ECO:0000256" key="1">
    <source>
        <dbReference type="SAM" id="MobiDB-lite"/>
    </source>
</evidence>
<evidence type="ECO:0000313" key="3">
    <source>
        <dbReference type="Proteomes" id="UP000308133"/>
    </source>
</evidence>
<protein>
    <submittedName>
        <fullName evidence="2">Uncharacterized protein</fullName>
    </submittedName>
</protein>
<feature type="compositionally biased region" description="Acidic residues" evidence="1">
    <location>
        <begin position="46"/>
        <end position="56"/>
    </location>
</feature>
<gene>
    <name evidence="2" type="ORF">C1H76_8163</name>
</gene>
<evidence type="ECO:0000313" key="2">
    <source>
        <dbReference type="EMBL" id="TKX19657.1"/>
    </source>
</evidence>
<accession>A0A4U7AX49</accession>